<organism evidence="3 4">
    <name type="scientific">Falsiroseomonas bella</name>
    <dbReference type="NCBI Taxonomy" id="2184016"/>
    <lineage>
        <taxon>Bacteria</taxon>
        <taxon>Pseudomonadati</taxon>
        <taxon>Pseudomonadota</taxon>
        <taxon>Alphaproteobacteria</taxon>
        <taxon>Acetobacterales</taxon>
        <taxon>Roseomonadaceae</taxon>
        <taxon>Falsiroseomonas</taxon>
    </lineage>
</organism>
<feature type="region of interest" description="Disordered" evidence="1">
    <location>
        <begin position="1"/>
        <end position="50"/>
    </location>
</feature>
<feature type="domain" description="eCIS core" evidence="2">
    <location>
        <begin position="122"/>
        <end position="198"/>
    </location>
</feature>
<accession>A0A317F9R2</accession>
<evidence type="ECO:0000256" key="1">
    <source>
        <dbReference type="SAM" id="MobiDB-lite"/>
    </source>
</evidence>
<keyword evidence="4" id="KW-1185">Reference proteome</keyword>
<gene>
    <name evidence="3" type="ORF">DFH01_20035</name>
</gene>
<dbReference type="RefSeq" id="WP_109872226.1">
    <property type="nucleotide sequence ID" value="NZ_QGNA01000004.1"/>
</dbReference>
<feature type="compositionally biased region" description="Basic and acidic residues" evidence="1">
    <location>
        <begin position="35"/>
        <end position="50"/>
    </location>
</feature>
<comment type="caution">
    <text evidence="3">The sequence shown here is derived from an EMBL/GenBank/DDBJ whole genome shotgun (WGS) entry which is preliminary data.</text>
</comment>
<dbReference type="InterPro" id="IPR025295">
    <property type="entry name" value="eCIS_core_dom"/>
</dbReference>
<dbReference type="EMBL" id="QGNA01000004">
    <property type="protein sequence ID" value="PWS35860.1"/>
    <property type="molecule type" value="Genomic_DNA"/>
</dbReference>
<dbReference type="AlphaFoldDB" id="A0A317F9R2"/>
<evidence type="ECO:0000313" key="3">
    <source>
        <dbReference type="EMBL" id="PWS35860.1"/>
    </source>
</evidence>
<sequence>MSRSWALPKARSGPAAEAVAAAGQIPAHHARPATRSRDLPRGDAKAGYYDHRLGGSPDVVLAPMQGGLEREAAAVASGLVHRPADAGAARPLSRYQPEAHRTGAQPAPPSVRHTLLSQGEALPGGLRRYLGRRLGDDLAHVRLHRDAAAADAARDIGAQAFASGRHIAFGAGAYRPDTPGGLALVAHELAHVLQQRGASSLVQRSPQPGTGESLADGPSPAARFWLGVAATGLEWREQQIEDARRLAEESVARMLREQRLRLIYLQDQIRSLERGNAYETLDGQERRLAALRKFEEERQAIFDAYDPSYPRRSQSRLPQAAHVPLSYGTTTLPLQGPLQPSFPQSAPDIAPDKPARFGKFGGLLHEHDAVRSSVADAYGYDIETQKFQVADDLERLARAGYTEIHIATGTHGAPQGTLDAEFDFLRQDARSILDTAQRHPGLRIIPYNMADAVQVARFNAAQLLAAEGRLPGGATMAAYCFSRTNIPDPNQGPAGPHGTVEVLEPRGPLGATFLHGGLAVGAGVLSISSGMQDPNRGVGMAKMAGGGAQVVGGMSYAAGHARDSLGLVRFGSRANAVGGAITAPLALVDFYRGMQQKFDPGAVPESSQEALYGAFEDTAMLAGAFFPQAALAALALQFGLRPAAEAVAERVAPTFVESMSGAYGIPSQYLWGWN</sequence>
<name>A0A317F9R2_9PROT</name>
<reference evidence="4" key="1">
    <citation type="submission" date="2018-05" db="EMBL/GenBank/DDBJ databases">
        <authorList>
            <person name="Du Z."/>
            <person name="Wang X."/>
        </authorList>
    </citation>
    <scope>NUCLEOTIDE SEQUENCE [LARGE SCALE GENOMIC DNA]</scope>
    <source>
        <strain evidence="4">CQN31</strain>
    </source>
</reference>
<feature type="region of interest" description="Disordered" evidence="1">
    <location>
        <begin position="197"/>
        <end position="217"/>
    </location>
</feature>
<dbReference type="Proteomes" id="UP000245765">
    <property type="component" value="Unassembled WGS sequence"/>
</dbReference>
<dbReference type="Pfam" id="PF13699">
    <property type="entry name" value="eCIS_core"/>
    <property type="match status" value="1"/>
</dbReference>
<evidence type="ECO:0000313" key="4">
    <source>
        <dbReference type="Proteomes" id="UP000245765"/>
    </source>
</evidence>
<feature type="compositionally biased region" description="Low complexity" evidence="1">
    <location>
        <begin position="10"/>
        <end position="27"/>
    </location>
</feature>
<protein>
    <recommendedName>
        <fullName evidence="2">eCIS core domain-containing protein</fullName>
    </recommendedName>
</protein>
<evidence type="ECO:0000259" key="2">
    <source>
        <dbReference type="Pfam" id="PF13699"/>
    </source>
</evidence>
<proteinExistence type="predicted"/>
<feature type="compositionally biased region" description="Polar residues" evidence="1">
    <location>
        <begin position="197"/>
        <end position="210"/>
    </location>
</feature>